<evidence type="ECO:0000313" key="1">
    <source>
        <dbReference type="EMBL" id="VFU13963.1"/>
    </source>
</evidence>
<name>A0A485LY69_9ZZZZ</name>
<gene>
    <name evidence="1" type="ORF">SCFA_230004</name>
</gene>
<dbReference type="EMBL" id="CAADRM010000085">
    <property type="protein sequence ID" value="VFU13963.1"/>
    <property type="molecule type" value="Genomic_DNA"/>
</dbReference>
<sequence length="138" mass="15743">MECSFRYTRNNNLGIIELAGEKDFRQVMQIWERIRQFIRNDGLDGIIIVDRMTNALTEHHMFELGKWLGSSQFPRGVKVAIVDPGKMSQGNMNAFGETVLLNRGFYNIRVFPDHETAGTWLGIKRQAQTDSQKGVGLP</sequence>
<dbReference type="AlphaFoldDB" id="A0A485LY69"/>
<proteinExistence type="predicted"/>
<accession>A0A485LY69</accession>
<organism evidence="1">
    <name type="scientific">anaerobic digester metagenome</name>
    <dbReference type="NCBI Taxonomy" id="1263854"/>
    <lineage>
        <taxon>unclassified sequences</taxon>
        <taxon>metagenomes</taxon>
        <taxon>ecological metagenomes</taxon>
    </lineage>
</organism>
<reference evidence="1" key="1">
    <citation type="submission" date="2019-03" db="EMBL/GenBank/DDBJ databases">
        <authorList>
            <person name="Hao L."/>
        </authorList>
    </citation>
    <scope>NUCLEOTIDE SEQUENCE</scope>
</reference>
<protein>
    <recommendedName>
        <fullName evidence="2">STAS/SEC14 domain-containing protein</fullName>
    </recommendedName>
</protein>
<evidence type="ECO:0008006" key="2">
    <source>
        <dbReference type="Google" id="ProtNLM"/>
    </source>
</evidence>